<reference evidence="1" key="1">
    <citation type="submission" date="2019-09" db="EMBL/GenBank/DDBJ databases">
        <title>Draft genome information of white flower Hibiscus syriacus.</title>
        <authorList>
            <person name="Kim Y.-M."/>
        </authorList>
    </citation>
    <scope>NUCLEOTIDE SEQUENCE [LARGE SCALE GENOMIC DNA]</scope>
    <source>
        <strain evidence="1">YM2019G1</strain>
    </source>
</reference>
<dbReference type="AlphaFoldDB" id="A0A6A2XQ78"/>
<proteinExistence type="predicted"/>
<dbReference type="EMBL" id="VEPZ02001454">
    <property type="protein sequence ID" value="KAE8672060.1"/>
    <property type="molecule type" value="Genomic_DNA"/>
</dbReference>
<accession>A0A6A2XQ78</accession>
<sequence length="162" mass="17657">MTHIIRPAEDLRACEIAVGMRLHPSKQSQNPAGEFLWKPIDDKSKKPIALMEDGKGEFFVRGLEEELVTTANEFTKSGKSGQDSVLGPFYFISGAKGHCEQGQKLVVVVLSPRHSYTGISPAPSPAEIEGPAVAPTSNGSGDDYFIHYFNLSSSIVPFDYKN</sequence>
<comment type="caution">
    <text evidence="1">The sequence shown here is derived from an EMBL/GenBank/DDBJ whole genome shotgun (WGS) entry which is preliminary data.</text>
</comment>
<gene>
    <name evidence="1" type="ORF">F3Y22_tig00111855pilonHSYRG00026</name>
</gene>
<dbReference type="InterPro" id="IPR008972">
    <property type="entry name" value="Cupredoxin"/>
</dbReference>
<name>A0A6A2XQ78_HIBSY</name>
<dbReference type="SUPFAM" id="SSF49503">
    <property type="entry name" value="Cupredoxins"/>
    <property type="match status" value="1"/>
</dbReference>
<organism evidence="1 2">
    <name type="scientific">Hibiscus syriacus</name>
    <name type="common">Rose of Sharon</name>
    <dbReference type="NCBI Taxonomy" id="106335"/>
    <lineage>
        <taxon>Eukaryota</taxon>
        <taxon>Viridiplantae</taxon>
        <taxon>Streptophyta</taxon>
        <taxon>Embryophyta</taxon>
        <taxon>Tracheophyta</taxon>
        <taxon>Spermatophyta</taxon>
        <taxon>Magnoliopsida</taxon>
        <taxon>eudicotyledons</taxon>
        <taxon>Gunneridae</taxon>
        <taxon>Pentapetalae</taxon>
        <taxon>rosids</taxon>
        <taxon>malvids</taxon>
        <taxon>Malvales</taxon>
        <taxon>Malvaceae</taxon>
        <taxon>Malvoideae</taxon>
        <taxon>Hibiscus</taxon>
    </lineage>
</organism>
<evidence type="ECO:0000313" key="2">
    <source>
        <dbReference type="Proteomes" id="UP000436088"/>
    </source>
</evidence>
<evidence type="ECO:0000313" key="1">
    <source>
        <dbReference type="EMBL" id="KAE8672060.1"/>
    </source>
</evidence>
<dbReference type="Gene3D" id="2.60.40.420">
    <property type="entry name" value="Cupredoxins - blue copper proteins"/>
    <property type="match status" value="1"/>
</dbReference>
<dbReference type="Proteomes" id="UP000436088">
    <property type="component" value="Unassembled WGS sequence"/>
</dbReference>
<protein>
    <submittedName>
        <fullName evidence="1">Nuclear nucleic acid-binding protein C1D</fullName>
    </submittedName>
</protein>
<keyword evidence="2" id="KW-1185">Reference proteome</keyword>